<feature type="chain" id="PRO_5020385678" description="Lipoprotein" evidence="1">
    <location>
        <begin position="26"/>
        <end position="118"/>
    </location>
</feature>
<proteinExistence type="predicted"/>
<gene>
    <name evidence="2" type="ORF">EC912_102535</name>
</gene>
<dbReference type="AlphaFoldDB" id="A0A4R3YT45"/>
<evidence type="ECO:0008006" key="4">
    <source>
        <dbReference type="Google" id="ProtNLM"/>
    </source>
</evidence>
<dbReference type="PROSITE" id="PS51257">
    <property type="entry name" value="PROKAR_LIPOPROTEIN"/>
    <property type="match status" value="1"/>
</dbReference>
<accession>A0A4R3YT45</accession>
<comment type="caution">
    <text evidence="2">The sequence shown here is derived from an EMBL/GenBank/DDBJ whole genome shotgun (WGS) entry which is preliminary data.</text>
</comment>
<dbReference type="EMBL" id="SMCS01000002">
    <property type="protein sequence ID" value="TCV96185.1"/>
    <property type="molecule type" value="Genomic_DNA"/>
</dbReference>
<dbReference type="Proteomes" id="UP000295645">
    <property type="component" value="Unassembled WGS sequence"/>
</dbReference>
<feature type="signal peptide" evidence="1">
    <location>
        <begin position="1"/>
        <end position="25"/>
    </location>
</feature>
<sequence>MMRIMKHILGAIRSLMILLALTAAAAVGACAWISRQGNAAYTEIHTGDEKRQVTERFNMPFSVQRSGEGHLAFTNDLCSKPCAQRLWFDNRFSLDTQAWSFDLDEQGRVVGKNAWASP</sequence>
<keyword evidence="3" id="KW-1185">Reference proteome</keyword>
<organism evidence="2 3">
    <name type="scientific">Luteibacter rhizovicinus</name>
    <dbReference type="NCBI Taxonomy" id="242606"/>
    <lineage>
        <taxon>Bacteria</taxon>
        <taxon>Pseudomonadati</taxon>
        <taxon>Pseudomonadota</taxon>
        <taxon>Gammaproteobacteria</taxon>
        <taxon>Lysobacterales</taxon>
        <taxon>Rhodanobacteraceae</taxon>
        <taxon>Luteibacter</taxon>
    </lineage>
</organism>
<evidence type="ECO:0000313" key="2">
    <source>
        <dbReference type="EMBL" id="TCV96185.1"/>
    </source>
</evidence>
<keyword evidence="1" id="KW-0732">Signal</keyword>
<reference evidence="2 3" key="1">
    <citation type="submission" date="2019-03" db="EMBL/GenBank/DDBJ databases">
        <title>Above-ground endophytic microbial communities from plants in different locations in the United States.</title>
        <authorList>
            <person name="Frank C."/>
        </authorList>
    </citation>
    <scope>NUCLEOTIDE SEQUENCE [LARGE SCALE GENOMIC DNA]</scope>
    <source>
        <strain evidence="2 3">LP_13_YM</strain>
    </source>
</reference>
<name>A0A4R3YT45_9GAMM</name>
<protein>
    <recommendedName>
        <fullName evidence="4">Lipoprotein</fullName>
    </recommendedName>
</protein>
<evidence type="ECO:0000313" key="3">
    <source>
        <dbReference type="Proteomes" id="UP000295645"/>
    </source>
</evidence>
<evidence type="ECO:0000256" key="1">
    <source>
        <dbReference type="SAM" id="SignalP"/>
    </source>
</evidence>